<sequence length="225" mass="26457">MRREREIQERFFKSVRSAQTDAYTNGDIYEKLIFYRFDETLRAAYPLFRAQLSEKKWEKLVKAFIASGPESPFMWKMPKAFRRFAVSKMKKRKWLKDLLRFEWTLIALTMVPCKKPRARKVDFSKRYRLGRCARIEELKYPVMYGRFKPEGSYRVAIYQTPLGGVAWMALTPFMGDLLERCDGKRPLGKIVKQLSKTYGLCVEDAEAVLAKGLKRLLKFGVLVPK</sequence>
<dbReference type="Pfam" id="PF09836">
    <property type="entry name" value="DUF2063"/>
    <property type="match status" value="1"/>
</dbReference>
<proteinExistence type="predicted"/>
<dbReference type="Proteomes" id="UP001321445">
    <property type="component" value="Chromosome"/>
</dbReference>
<evidence type="ECO:0000313" key="2">
    <source>
        <dbReference type="EMBL" id="BDY12449.1"/>
    </source>
</evidence>
<name>A0ABM8FJH8_9BACT</name>
<evidence type="ECO:0000313" key="3">
    <source>
        <dbReference type="Proteomes" id="UP001321445"/>
    </source>
</evidence>
<organism evidence="2 3">
    <name type="scientific">Hydrogenimonas cancrithermarum</name>
    <dbReference type="NCBI Taxonomy" id="2993563"/>
    <lineage>
        <taxon>Bacteria</taxon>
        <taxon>Pseudomonadati</taxon>
        <taxon>Campylobacterota</taxon>
        <taxon>Epsilonproteobacteria</taxon>
        <taxon>Campylobacterales</taxon>
        <taxon>Hydrogenimonadaceae</taxon>
        <taxon>Hydrogenimonas</taxon>
    </lineage>
</organism>
<feature type="domain" description="Putative DNA-binding" evidence="1">
    <location>
        <begin position="6"/>
        <end position="84"/>
    </location>
</feature>
<accession>A0ABM8FJH8</accession>
<protein>
    <recommendedName>
        <fullName evidence="1">Putative DNA-binding domain-containing protein</fullName>
    </recommendedName>
</protein>
<evidence type="ECO:0000259" key="1">
    <source>
        <dbReference type="Pfam" id="PF09836"/>
    </source>
</evidence>
<keyword evidence="3" id="KW-1185">Reference proteome</keyword>
<dbReference type="RefSeq" id="WP_286337642.1">
    <property type="nucleotide sequence ID" value="NZ_AP027370.1"/>
</dbReference>
<dbReference type="InterPro" id="IPR044922">
    <property type="entry name" value="DUF2063_N_sf"/>
</dbReference>
<reference evidence="2 3" key="1">
    <citation type="submission" date="2023-03" db="EMBL/GenBank/DDBJ databases">
        <title>Description of Hydrogenimonas sp. ISO32.</title>
        <authorList>
            <person name="Mino S."/>
            <person name="Fukazawa S."/>
            <person name="Sawabe T."/>
        </authorList>
    </citation>
    <scope>NUCLEOTIDE SEQUENCE [LARGE SCALE GENOMIC DNA]</scope>
    <source>
        <strain evidence="2 3">ISO32</strain>
    </source>
</reference>
<gene>
    <name evidence="2" type="ORF">HCR_07610</name>
</gene>
<dbReference type="EMBL" id="AP027370">
    <property type="protein sequence ID" value="BDY12449.1"/>
    <property type="molecule type" value="Genomic_DNA"/>
</dbReference>
<dbReference type="Gene3D" id="1.10.150.690">
    <property type="entry name" value="DUF2063"/>
    <property type="match status" value="1"/>
</dbReference>
<dbReference type="InterPro" id="IPR018640">
    <property type="entry name" value="DUF2063"/>
</dbReference>